<dbReference type="InterPro" id="IPR036852">
    <property type="entry name" value="Peptidase_S8/S53_dom_sf"/>
</dbReference>
<keyword evidence="8" id="KW-1185">Reference proteome</keyword>
<dbReference type="Pfam" id="PF00082">
    <property type="entry name" value="Peptidase_S8"/>
    <property type="match status" value="1"/>
</dbReference>
<evidence type="ECO:0000259" key="6">
    <source>
        <dbReference type="Pfam" id="PF00082"/>
    </source>
</evidence>
<dbReference type="Gene3D" id="3.40.50.200">
    <property type="entry name" value="Peptidase S8/S53 domain"/>
    <property type="match status" value="1"/>
</dbReference>
<dbReference type="InterPro" id="IPR015500">
    <property type="entry name" value="Peptidase_S8_subtilisin-rel"/>
</dbReference>
<comment type="similarity">
    <text evidence="4">Belongs to the peptidase S8 family.</text>
</comment>
<feature type="compositionally biased region" description="Basic residues" evidence="5">
    <location>
        <begin position="414"/>
        <end position="425"/>
    </location>
</feature>
<sequence>MEGRSYSLQDLEGQPSQPRSSKYQEASGHYNGHNEAGYSTGSSETDDEDEEDEGYGPSNEGHLEENQQKAKDFRDRATLIKARLDEQMETFGIRDPDDDWDTAEDRFFEEFRHEMAPPKREVLEHLSIWQWNILYYIADEKKLERRCDWLVQRLANEFPSLLSECMPNGGLTVLLKTVKDHNFGFIKAVLDSGISTTDLAEIIKITDIDGKNCIHYAVSDGFDPEITIRLLQHTTDTTLGEQDNKGLTPLHSAVEYETCFPEREEMVKALIKRSDAAFDRRSAKPEELSVYQHHMRSREKYEIKQKIKKRERDEKKLKMANKDLKEKSGDVPAVKHETGAISRKEEAKNIKRSGEQRTHTSLKKREGADLQDPVVSESSKMESSPLAGSEKDAKDQNQFGRPLKRAPTASQKPRSSKKVSSRKPKPSQTVADNILKELKLHYLRTALCQESPWQYEKRGYRRNPNTAVQFLYGDNEQETQIGFEFPPKIPKTPYEINFRDFTKSYESLKFDSVLQHVEFRQMKVKSPPGKRPDWTDSEGRASTGRKDVYYFFRWLSKKKLVENIIHVIVEDGNGIPHSDEAMEESLKDFNIEILDWRKPDLDPMTLRSACMNSDLREIHLWWDGNNAVLRAWSEPDGLVKINTLQVIHLHETKKNIESSYRTKAMVESFKSRIREHRAKVSQPIECYHYEAYEQGISRAPGQMATEKTEQRPKIDTYQWLSVMDKFADGIASLERLDGFPGGDGYLKHSSLPMELQKDVKVALIDDGVNFMHTCLAENMDGGKSFDREYDDGYRPGPREPFHGSATGHGTCMAYMIRRVCPKAKIFGCRLNVLRGNVEGKASFTAKSAADAVEYAVSRDFDIISISWTVQLQKDKAHDNSDDIKRLEDAIERATKANILVFCSAPDIGRASKETLETYYPFGCKRSSTNLFKIGAAKADGVSFAWMGHEDTVNYILPGHKVAPRGTDNLPEEDDTPKTGSSVATALASGLAALIIHCVRLAAIYNIYTNKRDDLSVNETTVKAIKRFPAMKEALAILCSNNDVKQTGDRNLRVENFFKRPGDTMNNQEASEEEKWKQVVNIARDLVSYKTVAQTTM</sequence>
<dbReference type="PRINTS" id="PR00723">
    <property type="entry name" value="SUBTILISIN"/>
</dbReference>
<dbReference type="OrthoDB" id="5093543at2759"/>
<dbReference type="PROSITE" id="PS51892">
    <property type="entry name" value="SUBTILASE"/>
    <property type="match status" value="1"/>
</dbReference>
<evidence type="ECO:0000256" key="3">
    <source>
        <dbReference type="ARBA" id="ARBA00022825"/>
    </source>
</evidence>
<evidence type="ECO:0000256" key="2">
    <source>
        <dbReference type="ARBA" id="ARBA00022801"/>
    </source>
</evidence>
<dbReference type="GO" id="GO:0006508">
    <property type="term" value="P:proteolysis"/>
    <property type="evidence" value="ECO:0007669"/>
    <property type="project" value="UniProtKB-KW"/>
</dbReference>
<dbReference type="SUPFAM" id="SSF48403">
    <property type="entry name" value="Ankyrin repeat"/>
    <property type="match status" value="1"/>
</dbReference>
<dbReference type="InterPro" id="IPR023827">
    <property type="entry name" value="Peptidase_S8_Asp-AS"/>
</dbReference>
<dbReference type="PROSITE" id="PS00136">
    <property type="entry name" value="SUBTILASE_ASP"/>
    <property type="match status" value="1"/>
</dbReference>
<accession>A0A2L2STS0</accession>
<evidence type="ECO:0000313" key="8">
    <source>
        <dbReference type="Proteomes" id="UP000245910"/>
    </source>
</evidence>
<dbReference type="InterPro" id="IPR000209">
    <property type="entry name" value="Peptidase_S8/S53_dom"/>
</dbReference>
<proteinExistence type="inferred from homology"/>
<dbReference type="InterPro" id="IPR036770">
    <property type="entry name" value="Ankyrin_rpt-contain_sf"/>
</dbReference>
<keyword evidence="3 4" id="KW-0720">Serine protease</keyword>
<feature type="compositionally biased region" description="Acidic residues" evidence="5">
    <location>
        <begin position="44"/>
        <end position="54"/>
    </location>
</feature>
<evidence type="ECO:0000256" key="4">
    <source>
        <dbReference type="PROSITE-ProRule" id="PRU01240"/>
    </source>
</evidence>
<dbReference type="Pfam" id="PF12796">
    <property type="entry name" value="Ank_2"/>
    <property type="match status" value="1"/>
</dbReference>
<evidence type="ECO:0000313" key="7">
    <source>
        <dbReference type="EMBL" id="CEI41637.1"/>
    </source>
</evidence>
<feature type="active site" description="Charge relay system" evidence="4">
    <location>
        <position position="808"/>
    </location>
</feature>
<keyword evidence="2 4" id="KW-0378">Hydrolase</keyword>
<feature type="compositionally biased region" description="Basic and acidic residues" evidence="5">
    <location>
        <begin position="61"/>
        <end position="72"/>
    </location>
</feature>
<feature type="active site" description="Charge relay system" evidence="4">
    <location>
        <position position="981"/>
    </location>
</feature>
<reference evidence="8" key="1">
    <citation type="submission" date="2014-10" db="EMBL/GenBank/DDBJ databases">
        <authorList>
            <person name="King R."/>
        </authorList>
    </citation>
    <scope>NUCLEOTIDE SEQUENCE [LARGE SCALE GENOMIC DNA]</scope>
    <source>
        <strain evidence="8">A3/5</strain>
    </source>
</reference>
<dbReference type="SUPFAM" id="SSF52743">
    <property type="entry name" value="Subtilisin-like"/>
    <property type="match status" value="1"/>
</dbReference>
<name>A0A2L2STS0_9HYPO</name>
<feature type="active site" description="Charge relay system" evidence="4">
    <location>
        <position position="765"/>
    </location>
</feature>
<dbReference type="GO" id="GO:0004252">
    <property type="term" value="F:serine-type endopeptidase activity"/>
    <property type="evidence" value="ECO:0007669"/>
    <property type="project" value="UniProtKB-UniRule"/>
</dbReference>
<organism evidence="7 8">
    <name type="scientific">Fusarium venenatum</name>
    <dbReference type="NCBI Taxonomy" id="56646"/>
    <lineage>
        <taxon>Eukaryota</taxon>
        <taxon>Fungi</taxon>
        <taxon>Dikarya</taxon>
        <taxon>Ascomycota</taxon>
        <taxon>Pezizomycotina</taxon>
        <taxon>Sordariomycetes</taxon>
        <taxon>Hypocreomycetidae</taxon>
        <taxon>Hypocreales</taxon>
        <taxon>Nectriaceae</taxon>
        <taxon>Fusarium</taxon>
    </lineage>
</organism>
<evidence type="ECO:0000256" key="1">
    <source>
        <dbReference type="ARBA" id="ARBA00022670"/>
    </source>
</evidence>
<feature type="compositionally biased region" description="Basic and acidic residues" evidence="5">
    <location>
        <begin position="298"/>
        <end position="368"/>
    </location>
</feature>
<keyword evidence="1 4" id="KW-0645">Protease</keyword>
<feature type="region of interest" description="Disordered" evidence="5">
    <location>
        <begin position="1"/>
        <end position="72"/>
    </location>
</feature>
<evidence type="ECO:0000256" key="5">
    <source>
        <dbReference type="SAM" id="MobiDB-lite"/>
    </source>
</evidence>
<dbReference type="CDD" id="cd07491">
    <property type="entry name" value="Peptidases_S8_7"/>
    <property type="match status" value="1"/>
</dbReference>
<dbReference type="Proteomes" id="UP000245910">
    <property type="component" value="Chromosome IIII"/>
</dbReference>
<protein>
    <recommendedName>
        <fullName evidence="6">Peptidase S8/S53 domain-containing protein</fullName>
    </recommendedName>
</protein>
<dbReference type="EMBL" id="LN649232">
    <property type="protein sequence ID" value="CEI41637.1"/>
    <property type="molecule type" value="Genomic_DNA"/>
</dbReference>
<dbReference type="Gene3D" id="1.25.40.20">
    <property type="entry name" value="Ankyrin repeat-containing domain"/>
    <property type="match status" value="1"/>
</dbReference>
<dbReference type="AlphaFoldDB" id="A0A2L2STS0"/>
<dbReference type="STRING" id="56646.A0A2L2STS0"/>
<dbReference type="InterPro" id="IPR002110">
    <property type="entry name" value="Ankyrin_rpt"/>
</dbReference>
<feature type="domain" description="Peptidase S8/S53" evidence="6">
    <location>
        <begin position="757"/>
        <end position="995"/>
    </location>
</feature>
<dbReference type="SMART" id="SM00248">
    <property type="entry name" value="ANK"/>
    <property type="match status" value="3"/>
</dbReference>
<feature type="compositionally biased region" description="Polar residues" evidence="5">
    <location>
        <begin position="14"/>
        <end position="24"/>
    </location>
</feature>
<feature type="region of interest" description="Disordered" evidence="5">
    <location>
        <begin position="292"/>
        <end position="430"/>
    </location>
</feature>